<feature type="region of interest" description="Disordered" evidence="7">
    <location>
        <begin position="490"/>
        <end position="528"/>
    </location>
</feature>
<evidence type="ECO:0000313" key="10">
    <source>
        <dbReference type="EMBL" id="KAF1914371.1"/>
    </source>
</evidence>
<feature type="transmembrane region" description="Helical" evidence="8">
    <location>
        <begin position="219"/>
        <end position="239"/>
    </location>
</feature>
<sequence length="534" mass="59344">MASPNENKDAITHVERAPQGVNAQNVDTAAKFLQTANIDHASFTYEAERAVLRRIDLRVLPLLLGAYFFQQLDKSSLSYVSIFGIQKDAGLVGKQYSWLGSILYLAQLVMQPLAAFLLVKLPTGKVIAGAIVLWGSNLAIMSSCTSFSSLLGLRFVLGSFEAMIAPACVATTTMWWRRSEQTLRTAYWNAMNGVTFIVGSLFTYGLGHINSDTLFKYQIIFLFCGLLTIVYGFVVLVFMPDSPMSAKYLTDRERFIATERLRANQMGVQSGIWKWDQVWETFLDFKTWCWFIIIIAISIASGGISTFGNLIIKDFGYTNFQAILFNIPFGAIQVVVILGSSWGATKFKRKGLAMALVCILPIIGTVMMLTVPRQHKGALLFGYYLVSCLAAITPIIYTWHIQNTAGDTKKKCTSATVFIGMCTGNVIGPLLYSVDDAPLYRPGLIANLAMFILVAILSLLIPIYLAVLNKRHAKRREALGKSAVRIDESMMKKEEMTQEKGVELEESGDGPRQEADNGFSDLTDMQNEDFIYVY</sequence>
<feature type="transmembrane region" description="Helical" evidence="8">
    <location>
        <begin position="155"/>
        <end position="176"/>
    </location>
</feature>
<feature type="transmembrane region" description="Helical" evidence="8">
    <location>
        <begin position="188"/>
        <end position="207"/>
    </location>
</feature>
<dbReference type="SUPFAM" id="SSF103473">
    <property type="entry name" value="MFS general substrate transporter"/>
    <property type="match status" value="1"/>
</dbReference>
<dbReference type="AlphaFoldDB" id="A0A6A5QFC9"/>
<name>A0A6A5QFC9_AMPQU</name>
<proteinExistence type="inferred from homology"/>
<dbReference type="PANTHER" id="PTHR43791">
    <property type="entry name" value="PERMEASE-RELATED"/>
    <property type="match status" value="1"/>
</dbReference>
<evidence type="ECO:0000256" key="7">
    <source>
        <dbReference type="SAM" id="MobiDB-lite"/>
    </source>
</evidence>
<dbReference type="PROSITE" id="PS50850">
    <property type="entry name" value="MFS"/>
    <property type="match status" value="1"/>
</dbReference>
<dbReference type="InterPro" id="IPR036259">
    <property type="entry name" value="MFS_trans_sf"/>
</dbReference>
<reference evidence="10" key="1">
    <citation type="journal article" date="2020" name="Stud. Mycol.">
        <title>101 Dothideomycetes genomes: a test case for predicting lifestyles and emergence of pathogens.</title>
        <authorList>
            <person name="Haridas S."/>
            <person name="Albert R."/>
            <person name="Binder M."/>
            <person name="Bloem J."/>
            <person name="Labutti K."/>
            <person name="Salamov A."/>
            <person name="Andreopoulos B."/>
            <person name="Baker S."/>
            <person name="Barry K."/>
            <person name="Bills G."/>
            <person name="Bluhm B."/>
            <person name="Cannon C."/>
            <person name="Castanera R."/>
            <person name="Culley D."/>
            <person name="Daum C."/>
            <person name="Ezra D."/>
            <person name="Gonzalez J."/>
            <person name="Henrissat B."/>
            <person name="Kuo A."/>
            <person name="Liang C."/>
            <person name="Lipzen A."/>
            <person name="Lutzoni F."/>
            <person name="Magnuson J."/>
            <person name="Mondo S."/>
            <person name="Nolan M."/>
            <person name="Ohm R."/>
            <person name="Pangilinan J."/>
            <person name="Park H.-J."/>
            <person name="Ramirez L."/>
            <person name="Alfaro M."/>
            <person name="Sun H."/>
            <person name="Tritt A."/>
            <person name="Yoshinaga Y."/>
            <person name="Zwiers L.-H."/>
            <person name="Turgeon B."/>
            <person name="Goodwin S."/>
            <person name="Spatafora J."/>
            <person name="Crous P."/>
            <person name="Grigoriev I."/>
        </authorList>
    </citation>
    <scope>NUCLEOTIDE SEQUENCE</scope>
    <source>
        <strain evidence="10">HMLAC05119</strain>
    </source>
</reference>
<keyword evidence="4 8" id="KW-1133">Transmembrane helix</keyword>
<evidence type="ECO:0000256" key="4">
    <source>
        <dbReference type="ARBA" id="ARBA00022989"/>
    </source>
</evidence>
<dbReference type="EMBL" id="ML979137">
    <property type="protein sequence ID" value="KAF1914371.1"/>
    <property type="molecule type" value="Genomic_DNA"/>
</dbReference>
<dbReference type="GO" id="GO:0016020">
    <property type="term" value="C:membrane"/>
    <property type="evidence" value="ECO:0007669"/>
    <property type="project" value="UniProtKB-SubCell"/>
</dbReference>
<evidence type="ECO:0000256" key="8">
    <source>
        <dbReference type="SAM" id="Phobius"/>
    </source>
</evidence>
<evidence type="ECO:0000256" key="1">
    <source>
        <dbReference type="ARBA" id="ARBA00004141"/>
    </source>
</evidence>
<feature type="transmembrane region" description="Helical" evidence="8">
    <location>
        <begin position="381"/>
        <end position="400"/>
    </location>
</feature>
<feature type="transmembrane region" description="Helical" evidence="8">
    <location>
        <begin position="288"/>
        <end position="312"/>
    </location>
</feature>
<feature type="transmembrane region" description="Helical" evidence="8">
    <location>
        <begin position="412"/>
        <end position="432"/>
    </location>
</feature>
<dbReference type="InterPro" id="IPR020846">
    <property type="entry name" value="MFS_dom"/>
</dbReference>
<evidence type="ECO:0000256" key="2">
    <source>
        <dbReference type="ARBA" id="ARBA00022448"/>
    </source>
</evidence>
<dbReference type="Gene3D" id="1.20.1250.20">
    <property type="entry name" value="MFS general substrate transporter like domains"/>
    <property type="match status" value="2"/>
</dbReference>
<dbReference type="FunFam" id="1.20.1250.20:FF:000064">
    <property type="entry name" value="MFS allantoate transporter"/>
    <property type="match status" value="1"/>
</dbReference>
<dbReference type="Proteomes" id="UP000800096">
    <property type="component" value="Unassembled WGS sequence"/>
</dbReference>
<evidence type="ECO:0000313" key="11">
    <source>
        <dbReference type="Proteomes" id="UP000800096"/>
    </source>
</evidence>
<evidence type="ECO:0000256" key="5">
    <source>
        <dbReference type="ARBA" id="ARBA00023136"/>
    </source>
</evidence>
<dbReference type="GO" id="GO:0022857">
    <property type="term" value="F:transmembrane transporter activity"/>
    <property type="evidence" value="ECO:0007669"/>
    <property type="project" value="InterPro"/>
</dbReference>
<gene>
    <name evidence="10" type="ORF">BDU57DRAFT_578530</name>
</gene>
<evidence type="ECO:0000259" key="9">
    <source>
        <dbReference type="PROSITE" id="PS50850"/>
    </source>
</evidence>
<feature type="transmembrane region" description="Helical" evidence="8">
    <location>
        <begin position="351"/>
        <end position="369"/>
    </location>
</feature>
<evidence type="ECO:0000256" key="6">
    <source>
        <dbReference type="ARBA" id="ARBA00037968"/>
    </source>
</evidence>
<evidence type="ECO:0000256" key="3">
    <source>
        <dbReference type="ARBA" id="ARBA00022692"/>
    </source>
</evidence>
<feature type="transmembrane region" description="Helical" evidence="8">
    <location>
        <begin position="318"/>
        <end position="339"/>
    </location>
</feature>
<keyword evidence="3 8" id="KW-0812">Transmembrane</keyword>
<keyword evidence="11" id="KW-1185">Reference proteome</keyword>
<organism evidence="10 11">
    <name type="scientific">Ampelomyces quisqualis</name>
    <name type="common">Powdery mildew agent</name>
    <dbReference type="NCBI Taxonomy" id="50730"/>
    <lineage>
        <taxon>Eukaryota</taxon>
        <taxon>Fungi</taxon>
        <taxon>Dikarya</taxon>
        <taxon>Ascomycota</taxon>
        <taxon>Pezizomycotina</taxon>
        <taxon>Dothideomycetes</taxon>
        <taxon>Pleosporomycetidae</taxon>
        <taxon>Pleosporales</taxon>
        <taxon>Pleosporineae</taxon>
        <taxon>Phaeosphaeriaceae</taxon>
        <taxon>Ampelomyces</taxon>
    </lineage>
</organism>
<keyword evidence="2" id="KW-0813">Transport</keyword>
<comment type="similarity">
    <text evidence="6">Belongs to the major facilitator superfamily. Allantoate permease family.</text>
</comment>
<dbReference type="OrthoDB" id="4454541at2759"/>
<dbReference type="Pfam" id="PF07690">
    <property type="entry name" value="MFS_1"/>
    <property type="match status" value="1"/>
</dbReference>
<feature type="domain" description="Major facilitator superfamily (MFS) profile" evidence="9">
    <location>
        <begin position="59"/>
        <end position="473"/>
    </location>
</feature>
<dbReference type="PANTHER" id="PTHR43791:SF73">
    <property type="entry name" value="TRANSPORTER, PUTATIVE-RELATED"/>
    <property type="match status" value="1"/>
</dbReference>
<comment type="subcellular location">
    <subcellularLocation>
        <location evidence="1">Membrane</location>
        <topology evidence="1">Multi-pass membrane protein</topology>
    </subcellularLocation>
</comment>
<protein>
    <submittedName>
        <fullName evidence="10">MFS allantoate transporter-like protein</fullName>
    </submittedName>
</protein>
<dbReference type="InterPro" id="IPR011701">
    <property type="entry name" value="MFS"/>
</dbReference>
<keyword evidence="5 8" id="KW-0472">Membrane</keyword>
<feature type="compositionally biased region" description="Basic and acidic residues" evidence="7">
    <location>
        <begin position="490"/>
        <end position="515"/>
    </location>
</feature>
<accession>A0A6A5QFC9</accession>
<feature type="transmembrane region" description="Helical" evidence="8">
    <location>
        <begin position="444"/>
        <end position="467"/>
    </location>
</feature>